<reference evidence="3" key="1">
    <citation type="journal article" date="2020" name="Stud. Mycol.">
        <title>101 Dothideomycetes genomes: a test case for predicting lifestyles and emergence of pathogens.</title>
        <authorList>
            <person name="Haridas S."/>
            <person name="Albert R."/>
            <person name="Binder M."/>
            <person name="Bloem J."/>
            <person name="Labutti K."/>
            <person name="Salamov A."/>
            <person name="Andreopoulos B."/>
            <person name="Baker S."/>
            <person name="Barry K."/>
            <person name="Bills G."/>
            <person name="Bluhm B."/>
            <person name="Cannon C."/>
            <person name="Castanera R."/>
            <person name="Culley D."/>
            <person name="Daum C."/>
            <person name="Ezra D."/>
            <person name="Gonzalez J."/>
            <person name="Henrissat B."/>
            <person name="Kuo A."/>
            <person name="Liang C."/>
            <person name="Lipzen A."/>
            <person name="Lutzoni F."/>
            <person name="Magnuson J."/>
            <person name="Mondo S."/>
            <person name="Nolan M."/>
            <person name="Ohm R."/>
            <person name="Pangilinan J."/>
            <person name="Park H.-J."/>
            <person name="Ramirez L."/>
            <person name="Alfaro M."/>
            <person name="Sun H."/>
            <person name="Tritt A."/>
            <person name="Yoshinaga Y."/>
            <person name="Zwiers L.-H."/>
            <person name="Turgeon B."/>
            <person name="Goodwin S."/>
            <person name="Spatafora J."/>
            <person name="Crous P."/>
            <person name="Grigoriev I."/>
        </authorList>
    </citation>
    <scope>NUCLEOTIDE SEQUENCE</scope>
    <source>
        <strain evidence="3">CBS 123094</strain>
    </source>
</reference>
<dbReference type="AlphaFoldDB" id="A0A6A5X5Q0"/>
<protein>
    <recommendedName>
        <fullName evidence="2">DUF7730 domain-containing protein</fullName>
    </recommendedName>
</protein>
<name>A0A6A5X5Q0_9PLEO</name>
<gene>
    <name evidence="3" type="ORF">P154DRAFT_568987</name>
</gene>
<dbReference type="EMBL" id="ML977556">
    <property type="protein sequence ID" value="KAF2008167.1"/>
    <property type="molecule type" value="Genomic_DNA"/>
</dbReference>
<feature type="domain" description="DUF7730" evidence="2">
    <location>
        <begin position="43"/>
        <end position="211"/>
    </location>
</feature>
<dbReference type="PANTHER" id="PTHR38790">
    <property type="entry name" value="2EXR DOMAIN-CONTAINING PROTEIN-RELATED"/>
    <property type="match status" value="1"/>
</dbReference>
<evidence type="ECO:0000256" key="1">
    <source>
        <dbReference type="SAM" id="MobiDB-lite"/>
    </source>
</evidence>
<dbReference type="Pfam" id="PF24864">
    <property type="entry name" value="DUF7730"/>
    <property type="match status" value="1"/>
</dbReference>
<sequence>MAATNIIVDTENSPPATLLPGPESTARQSRASVAVANAAEPPLLKLPAELRNHIYELVLGGQYIHVELNQRRHPNPDQSKNLNTDHLQLLARELGSPIPEKEAYRRANDPSFNQQLPGDDRSKHWRYGDPFHIENCNHRHERCAVDAPQFLNLGFLRTCSQVHQEAKKLPFTANTFAFRSPLMLQLFVFGLAPAQYTLLRSLSFDMQAGGHLPSRIYS</sequence>
<feature type="region of interest" description="Disordered" evidence="1">
    <location>
        <begin position="1"/>
        <end position="33"/>
    </location>
</feature>
<evidence type="ECO:0000313" key="4">
    <source>
        <dbReference type="Proteomes" id="UP000799779"/>
    </source>
</evidence>
<evidence type="ECO:0000259" key="2">
    <source>
        <dbReference type="Pfam" id="PF24864"/>
    </source>
</evidence>
<organism evidence="3 4">
    <name type="scientific">Amniculicola lignicola CBS 123094</name>
    <dbReference type="NCBI Taxonomy" id="1392246"/>
    <lineage>
        <taxon>Eukaryota</taxon>
        <taxon>Fungi</taxon>
        <taxon>Dikarya</taxon>
        <taxon>Ascomycota</taxon>
        <taxon>Pezizomycotina</taxon>
        <taxon>Dothideomycetes</taxon>
        <taxon>Pleosporomycetidae</taxon>
        <taxon>Pleosporales</taxon>
        <taxon>Amniculicolaceae</taxon>
        <taxon>Amniculicola</taxon>
    </lineage>
</organism>
<dbReference type="OrthoDB" id="5413827at2759"/>
<keyword evidence="4" id="KW-1185">Reference proteome</keyword>
<proteinExistence type="predicted"/>
<dbReference type="Proteomes" id="UP000799779">
    <property type="component" value="Unassembled WGS sequence"/>
</dbReference>
<evidence type="ECO:0000313" key="3">
    <source>
        <dbReference type="EMBL" id="KAF2008167.1"/>
    </source>
</evidence>
<accession>A0A6A5X5Q0</accession>
<dbReference type="PANTHER" id="PTHR38790:SF4">
    <property type="entry name" value="2EXR DOMAIN-CONTAINING PROTEIN"/>
    <property type="match status" value="1"/>
</dbReference>
<dbReference type="InterPro" id="IPR056632">
    <property type="entry name" value="DUF7730"/>
</dbReference>